<proteinExistence type="predicted"/>
<dbReference type="Proteomes" id="UP000002943">
    <property type="component" value="Unassembled WGS sequence"/>
</dbReference>
<comment type="caution">
    <text evidence="1">The sequence shown here is derived from an EMBL/GenBank/DDBJ whole genome shotgun (WGS) entry which is preliminary data.</text>
</comment>
<evidence type="ECO:0000313" key="1">
    <source>
        <dbReference type="EMBL" id="EFP96860.1"/>
    </source>
</evidence>
<dbReference type="EMBL" id="AEIU01000069">
    <property type="protein sequence ID" value="EFP96860.1"/>
    <property type="molecule type" value="Genomic_DNA"/>
</dbReference>
<gene>
    <name evidence="1" type="ORF">VIBC2010_07819</name>
</gene>
<evidence type="ECO:0000313" key="2">
    <source>
        <dbReference type="Proteomes" id="UP000002943"/>
    </source>
</evidence>
<dbReference type="AlphaFoldDB" id="E3BJU1"/>
<accession>E3BJU1</accession>
<name>E3BJU1_9VIBR</name>
<protein>
    <submittedName>
        <fullName evidence="1">Uncharacterized protein</fullName>
    </submittedName>
</protein>
<organism evidence="1 2">
    <name type="scientific">Vibrio caribbeanicus ATCC BAA-2122</name>
    <dbReference type="NCBI Taxonomy" id="796620"/>
    <lineage>
        <taxon>Bacteria</taxon>
        <taxon>Pseudomonadati</taxon>
        <taxon>Pseudomonadota</taxon>
        <taxon>Gammaproteobacteria</taxon>
        <taxon>Vibrionales</taxon>
        <taxon>Vibrionaceae</taxon>
        <taxon>Vibrio</taxon>
    </lineage>
</organism>
<sequence>MITHNGVGTNIDAVEAGKGMHFIDNPLSAVLVTDLVLLIFTA</sequence>
<keyword evidence="2" id="KW-1185">Reference proteome</keyword>
<reference evidence="1 2" key="1">
    <citation type="journal article" date="2012" name="Int. J. Syst. Evol. Microbiol.">
        <title>Vibrio caribbeanicus sp. nov., isolated from the marine sponge Scleritoderma cyanea.</title>
        <authorList>
            <person name="Hoffmann M."/>
            <person name="Monday S.R."/>
            <person name="Allard M.W."/>
            <person name="Strain E.A."/>
            <person name="Whittaker P."/>
            <person name="Naum M."/>
            <person name="McCarthy P.J."/>
            <person name="Lopez J.V."/>
            <person name="Fischer M."/>
            <person name="Brown E.W."/>
        </authorList>
    </citation>
    <scope>NUCLEOTIDE SEQUENCE [LARGE SCALE GENOMIC DNA]</scope>
    <source>
        <strain evidence="1 2">ATCC BAA-2122</strain>
    </source>
</reference>